<dbReference type="GO" id="GO:0015689">
    <property type="term" value="P:molybdate ion transport"/>
    <property type="evidence" value="ECO:0007669"/>
    <property type="project" value="InterPro"/>
</dbReference>
<dbReference type="GO" id="GO:0006310">
    <property type="term" value="P:DNA recombination"/>
    <property type="evidence" value="ECO:0007669"/>
    <property type="project" value="UniProtKB-KW"/>
</dbReference>
<dbReference type="SUPFAM" id="SSF50331">
    <property type="entry name" value="MOP-like"/>
    <property type="match status" value="2"/>
</dbReference>
<dbReference type="GO" id="GO:0015074">
    <property type="term" value="P:DNA integration"/>
    <property type="evidence" value="ECO:0007669"/>
    <property type="project" value="InterPro"/>
</dbReference>
<dbReference type="Gene3D" id="1.10.443.10">
    <property type="entry name" value="Intergrase catalytic core"/>
    <property type="match status" value="1"/>
</dbReference>
<accession>A0A7M3M9W7</accession>
<evidence type="ECO:0000313" key="6">
    <source>
        <dbReference type="EMBL" id="TVM13865.1"/>
    </source>
</evidence>
<evidence type="ECO:0000313" key="7">
    <source>
        <dbReference type="Proteomes" id="UP000448292"/>
    </source>
</evidence>
<dbReference type="Pfam" id="PF03459">
    <property type="entry name" value="TOBE"/>
    <property type="match status" value="2"/>
</dbReference>
<dbReference type="InterPro" id="IPR008995">
    <property type="entry name" value="Mo/tungstate-bd_C_term_dom"/>
</dbReference>
<dbReference type="NCBIfam" id="TIGR00638">
    <property type="entry name" value="Mop"/>
    <property type="match status" value="1"/>
</dbReference>
<sequence>MSSSARNNVYLDTIQLGMLERAFRKWVDASPRKDVRLSRRRILFIFLLIRYTGAKLNEILSLNPFEDIDPESHSIRFRATDDGVKSSRIIQISESLSQELTRSLEDTAFKDSLRNLFDIDPAFVRRKFYERAKHCGFDKRLGSPEMIRKARAVELVQGNLPIPAVQMMLGQTAVTNAVSHYSFSEQDLQQITRLFMERESDRRTSARNAFFGKIKSIEKGDVQARIDLQTIDNHSVTTIITRNSLERLALDVGNLVTAEVKAPYVMLQHGSKEPSSSADNIFEGTVVRISEGRISTEYVVRISDNAELCSVVSSVSGSRLDLAIGDRVWALFSCFAVILHV</sequence>
<protein>
    <submittedName>
        <fullName evidence="6">Transporter</fullName>
    </submittedName>
</protein>
<dbReference type="InterPro" id="IPR002104">
    <property type="entry name" value="Integrase_catalytic"/>
</dbReference>
<evidence type="ECO:0000256" key="1">
    <source>
        <dbReference type="ARBA" id="ARBA00022505"/>
    </source>
</evidence>
<dbReference type="EMBL" id="QMIE01000031">
    <property type="protein sequence ID" value="TVM13865.1"/>
    <property type="molecule type" value="Genomic_DNA"/>
</dbReference>
<dbReference type="AlphaFoldDB" id="A0A7M3M9W7"/>
<reference evidence="6 7" key="1">
    <citation type="submission" date="2018-06" db="EMBL/GenBank/DDBJ databases">
        <title>Complete genome of Desulfovibrio indonesiensis P37SLT.</title>
        <authorList>
            <person name="Crispim J.S."/>
            <person name="Vidigal P.M.P."/>
            <person name="Silva L.C.F."/>
            <person name="Laguardia C.N."/>
            <person name="Araujo L.C."/>
            <person name="Dias R.S."/>
            <person name="Sousa M.P."/>
            <person name="Paula S.O."/>
            <person name="Silva C."/>
        </authorList>
    </citation>
    <scope>NUCLEOTIDE SEQUENCE [LARGE SCALE GENOMIC DNA]</scope>
    <source>
        <strain evidence="6 7">P37SLT</strain>
    </source>
</reference>
<dbReference type="Proteomes" id="UP000448292">
    <property type="component" value="Unassembled WGS sequence"/>
</dbReference>
<evidence type="ECO:0000256" key="2">
    <source>
        <dbReference type="ARBA" id="ARBA00023172"/>
    </source>
</evidence>
<dbReference type="GO" id="GO:0003677">
    <property type="term" value="F:DNA binding"/>
    <property type="evidence" value="ECO:0007669"/>
    <property type="project" value="InterPro"/>
</dbReference>
<keyword evidence="2" id="KW-0233">DNA recombination</keyword>
<feature type="domain" description="Mop" evidence="4">
    <location>
        <begin position="275"/>
        <end position="341"/>
    </location>
</feature>
<feature type="domain" description="Mop" evidence="4">
    <location>
        <begin position="203"/>
        <end position="269"/>
    </location>
</feature>
<gene>
    <name evidence="6" type="ORF">DPQ33_18005</name>
</gene>
<evidence type="ECO:0000259" key="4">
    <source>
        <dbReference type="PROSITE" id="PS51866"/>
    </source>
</evidence>
<dbReference type="InterPro" id="IPR013762">
    <property type="entry name" value="Integrase-like_cat_sf"/>
</dbReference>
<dbReference type="RefSeq" id="WP_144304616.1">
    <property type="nucleotide sequence ID" value="NZ_QMIE01000031.1"/>
</dbReference>
<comment type="caution">
    <text evidence="6">The sequence shown here is derived from an EMBL/GenBank/DDBJ whole genome shotgun (WGS) entry which is preliminary data.</text>
</comment>
<keyword evidence="7" id="KW-1185">Reference proteome</keyword>
<proteinExistence type="predicted"/>
<dbReference type="PROSITE" id="PS51898">
    <property type="entry name" value="TYR_RECOMBINASE"/>
    <property type="match status" value="1"/>
</dbReference>
<evidence type="ECO:0000259" key="5">
    <source>
        <dbReference type="PROSITE" id="PS51898"/>
    </source>
</evidence>
<dbReference type="OrthoDB" id="9814406at2"/>
<dbReference type="InterPro" id="IPR004606">
    <property type="entry name" value="Mop_domain"/>
</dbReference>
<keyword evidence="1 3" id="KW-0500">Molybdenum</keyword>
<dbReference type="InterPro" id="IPR005116">
    <property type="entry name" value="Transp-assoc_OB_typ1"/>
</dbReference>
<evidence type="ECO:0000256" key="3">
    <source>
        <dbReference type="PROSITE-ProRule" id="PRU01213"/>
    </source>
</evidence>
<dbReference type="SUPFAM" id="SSF56349">
    <property type="entry name" value="DNA breaking-rejoining enzymes"/>
    <property type="match status" value="1"/>
</dbReference>
<dbReference type="CDD" id="cd00397">
    <property type="entry name" value="DNA_BRE_C"/>
    <property type="match status" value="1"/>
</dbReference>
<dbReference type="InterPro" id="IPR011010">
    <property type="entry name" value="DNA_brk_join_enz"/>
</dbReference>
<organism evidence="6 7">
    <name type="scientific">Oceanidesulfovibrio indonesiensis</name>
    <dbReference type="NCBI Taxonomy" id="54767"/>
    <lineage>
        <taxon>Bacteria</taxon>
        <taxon>Pseudomonadati</taxon>
        <taxon>Thermodesulfobacteriota</taxon>
        <taxon>Desulfovibrionia</taxon>
        <taxon>Desulfovibrionales</taxon>
        <taxon>Desulfovibrionaceae</taxon>
        <taxon>Oceanidesulfovibrio</taxon>
    </lineage>
</organism>
<dbReference type="PROSITE" id="PS51866">
    <property type="entry name" value="MOP"/>
    <property type="match status" value="2"/>
</dbReference>
<feature type="domain" description="Tyr recombinase" evidence="5">
    <location>
        <begin position="13"/>
        <end position="196"/>
    </location>
</feature>
<name>A0A7M3M9W7_9BACT</name>
<dbReference type="Gene3D" id="2.40.50.100">
    <property type="match status" value="2"/>
</dbReference>